<dbReference type="EMBL" id="JALBUF010000001">
    <property type="protein sequence ID" value="MCI0181771.1"/>
    <property type="molecule type" value="Genomic_DNA"/>
</dbReference>
<comment type="similarity">
    <text evidence="16">Belongs to the MurB family.</text>
</comment>
<keyword evidence="6 16" id="KW-0132">Cell division</keyword>
<name>A0A9X1V4X8_9BACL</name>
<dbReference type="EC" id="1.3.1.98" evidence="16"/>
<dbReference type="InterPro" id="IPR016166">
    <property type="entry name" value="FAD-bd_PCMH"/>
</dbReference>
<dbReference type="GO" id="GO:0009252">
    <property type="term" value="P:peptidoglycan biosynthetic process"/>
    <property type="evidence" value="ECO:0007669"/>
    <property type="project" value="UniProtKB-UniRule"/>
</dbReference>
<dbReference type="NCBIfam" id="NF010480">
    <property type="entry name" value="PRK13905.1"/>
    <property type="match status" value="1"/>
</dbReference>
<evidence type="ECO:0000256" key="11">
    <source>
        <dbReference type="ARBA" id="ARBA00022984"/>
    </source>
</evidence>
<organism evidence="18 19">
    <name type="scientific">Sulfoacidibacillus ferrooxidans</name>
    <dbReference type="NCBI Taxonomy" id="2005001"/>
    <lineage>
        <taxon>Bacteria</taxon>
        <taxon>Bacillati</taxon>
        <taxon>Bacillota</taxon>
        <taxon>Bacilli</taxon>
        <taxon>Bacillales</taxon>
        <taxon>Alicyclobacillaceae</taxon>
        <taxon>Sulfoacidibacillus</taxon>
    </lineage>
</organism>
<feature type="active site" evidence="16">
    <location>
        <position position="295"/>
    </location>
</feature>
<evidence type="ECO:0000256" key="14">
    <source>
        <dbReference type="ARBA" id="ARBA00023316"/>
    </source>
</evidence>
<keyword evidence="19" id="KW-1185">Reference proteome</keyword>
<dbReference type="InterPro" id="IPR036635">
    <property type="entry name" value="MurB_C_sf"/>
</dbReference>
<feature type="active site" description="Proton donor" evidence="16">
    <location>
        <position position="225"/>
    </location>
</feature>
<feature type="domain" description="FAD-binding PCMH-type" evidence="17">
    <location>
        <begin position="30"/>
        <end position="211"/>
    </location>
</feature>
<keyword evidence="9 16" id="KW-0521">NADP</keyword>
<comment type="function">
    <text evidence="2 16">Cell wall formation.</text>
</comment>
<proteinExistence type="inferred from homology"/>
<keyword evidence="5 16" id="KW-0963">Cytoplasm</keyword>
<comment type="cofactor">
    <cofactor evidence="1 16">
        <name>FAD</name>
        <dbReference type="ChEBI" id="CHEBI:57692"/>
    </cofactor>
</comment>
<dbReference type="SUPFAM" id="SSF56194">
    <property type="entry name" value="Uridine diphospho-N-Acetylenolpyruvylglucosamine reductase, MurB, C-terminal domain"/>
    <property type="match status" value="1"/>
</dbReference>
<comment type="pathway">
    <text evidence="4 16">Cell wall biogenesis; peptidoglycan biosynthesis.</text>
</comment>
<evidence type="ECO:0000256" key="8">
    <source>
        <dbReference type="ARBA" id="ARBA00022827"/>
    </source>
</evidence>
<evidence type="ECO:0000256" key="3">
    <source>
        <dbReference type="ARBA" id="ARBA00004496"/>
    </source>
</evidence>
<dbReference type="GO" id="GO:0008360">
    <property type="term" value="P:regulation of cell shape"/>
    <property type="evidence" value="ECO:0007669"/>
    <property type="project" value="UniProtKB-KW"/>
</dbReference>
<evidence type="ECO:0000313" key="18">
    <source>
        <dbReference type="EMBL" id="MCI0181771.1"/>
    </source>
</evidence>
<evidence type="ECO:0000256" key="12">
    <source>
        <dbReference type="ARBA" id="ARBA00023002"/>
    </source>
</evidence>
<dbReference type="GO" id="GO:0071949">
    <property type="term" value="F:FAD binding"/>
    <property type="evidence" value="ECO:0007669"/>
    <property type="project" value="InterPro"/>
</dbReference>
<dbReference type="GO" id="GO:0051301">
    <property type="term" value="P:cell division"/>
    <property type="evidence" value="ECO:0007669"/>
    <property type="project" value="UniProtKB-KW"/>
</dbReference>
<dbReference type="Gene3D" id="3.30.43.10">
    <property type="entry name" value="Uridine Diphospho-n-acetylenolpyruvylglucosamine Reductase, domain 2"/>
    <property type="match status" value="1"/>
</dbReference>
<dbReference type="InterPro" id="IPR016169">
    <property type="entry name" value="FAD-bd_PCMH_sub2"/>
</dbReference>
<dbReference type="InterPro" id="IPR003170">
    <property type="entry name" value="MurB"/>
</dbReference>
<evidence type="ECO:0000256" key="2">
    <source>
        <dbReference type="ARBA" id="ARBA00003921"/>
    </source>
</evidence>
<dbReference type="GO" id="GO:0005829">
    <property type="term" value="C:cytosol"/>
    <property type="evidence" value="ECO:0007669"/>
    <property type="project" value="TreeGrafter"/>
</dbReference>
<dbReference type="InterPro" id="IPR006094">
    <property type="entry name" value="Oxid_FAD_bind_N"/>
</dbReference>
<dbReference type="RefSeq" id="WP_241711406.1">
    <property type="nucleotide sequence ID" value="NZ_JALBUF010000001.1"/>
</dbReference>
<dbReference type="InterPro" id="IPR036318">
    <property type="entry name" value="FAD-bd_PCMH-like_sf"/>
</dbReference>
<feature type="active site" evidence="16">
    <location>
        <position position="175"/>
    </location>
</feature>
<accession>A0A9X1V4X8</accession>
<dbReference type="HAMAP" id="MF_00037">
    <property type="entry name" value="MurB"/>
    <property type="match status" value="1"/>
</dbReference>
<protein>
    <recommendedName>
        <fullName evidence="16">UDP-N-acetylenolpyruvoylglucosamine reductase</fullName>
        <ecNumber evidence="16">1.3.1.98</ecNumber>
    </recommendedName>
    <alternativeName>
        <fullName evidence="16">UDP-N-acetylmuramate dehydrogenase</fullName>
    </alternativeName>
</protein>
<evidence type="ECO:0000256" key="13">
    <source>
        <dbReference type="ARBA" id="ARBA00023306"/>
    </source>
</evidence>
<dbReference type="PANTHER" id="PTHR21071:SF4">
    <property type="entry name" value="UDP-N-ACETYLENOLPYRUVOYLGLUCOSAMINE REDUCTASE"/>
    <property type="match status" value="1"/>
</dbReference>
<reference evidence="18" key="1">
    <citation type="submission" date="2022-03" db="EMBL/GenBank/DDBJ databases">
        <title>Draft Genome Sequence of Firmicute Strain S0AB, a Heterotrophic Iron/Sulfur-Oxidizing Extreme Acidophile.</title>
        <authorList>
            <person name="Vergara E."/>
            <person name="Pakostova E."/>
            <person name="Johnson D.B."/>
            <person name="Holmes D.S."/>
        </authorList>
    </citation>
    <scope>NUCLEOTIDE SEQUENCE</scope>
    <source>
        <strain evidence="18">S0AB</strain>
    </source>
</reference>
<dbReference type="InterPro" id="IPR016167">
    <property type="entry name" value="FAD-bd_PCMH_sub1"/>
</dbReference>
<keyword evidence="11 16" id="KW-0573">Peptidoglycan synthesis</keyword>
<dbReference type="PROSITE" id="PS51387">
    <property type="entry name" value="FAD_PCMH"/>
    <property type="match status" value="1"/>
</dbReference>
<comment type="caution">
    <text evidence="18">The sequence shown here is derived from an EMBL/GenBank/DDBJ whole genome shotgun (WGS) entry which is preliminary data.</text>
</comment>
<sequence>MDRLLQASVFTGLAPTVLFDEPLSKHTTWRIGGPADVFIVPRTMEEVKAVVLAAHTHNIPLFILGRGSNLLVQDGGMRGAVLKLGDELAAVEVNGHSLTALAGRSIVSAAHIAIRHGLSGLEFATGIPGTVGGAVTMNAGAHGGEVKDVLAKVTAITPDGTITELFPDELGFRYRHSIVREQQLTVVQAQFDLQLGDSKQLQEQVRIWSKRRQTTQPLSMPNCGSVFRNPPGDFAARLIESAGLKGLRHGNAMISELHANFIVNVGQARAADVLWLMRCAQETVQQRFGMRLEPEVRIVGEDDTRR</sequence>
<dbReference type="SUPFAM" id="SSF56176">
    <property type="entry name" value="FAD-binding/transporter-associated domain-like"/>
    <property type="match status" value="1"/>
</dbReference>
<evidence type="ECO:0000256" key="9">
    <source>
        <dbReference type="ARBA" id="ARBA00022857"/>
    </source>
</evidence>
<evidence type="ECO:0000256" key="6">
    <source>
        <dbReference type="ARBA" id="ARBA00022618"/>
    </source>
</evidence>
<evidence type="ECO:0000256" key="16">
    <source>
        <dbReference type="HAMAP-Rule" id="MF_00037"/>
    </source>
</evidence>
<dbReference type="NCBIfam" id="TIGR00179">
    <property type="entry name" value="murB"/>
    <property type="match status" value="1"/>
</dbReference>
<dbReference type="Pfam" id="PF02873">
    <property type="entry name" value="MurB_C"/>
    <property type="match status" value="1"/>
</dbReference>
<keyword evidence="12 16" id="KW-0560">Oxidoreductase</keyword>
<evidence type="ECO:0000256" key="5">
    <source>
        <dbReference type="ARBA" id="ARBA00022490"/>
    </source>
</evidence>
<evidence type="ECO:0000313" key="19">
    <source>
        <dbReference type="Proteomes" id="UP001139263"/>
    </source>
</evidence>
<evidence type="ECO:0000256" key="10">
    <source>
        <dbReference type="ARBA" id="ARBA00022960"/>
    </source>
</evidence>
<evidence type="ECO:0000256" key="4">
    <source>
        <dbReference type="ARBA" id="ARBA00004752"/>
    </source>
</evidence>
<comment type="subcellular location">
    <subcellularLocation>
        <location evidence="3 16">Cytoplasm</location>
    </subcellularLocation>
</comment>
<dbReference type="GO" id="GO:0071555">
    <property type="term" value="P:cell wall organization"/>
    <property type="evidence" value="ECO:0007669"/>
    <property type="project" value="UniProtKB-KW"/>
</dbReference>
<dbReference type="Gene3D" id="3.30.465.10">
    <property type="match status" value="1"/>
</dbReference>
<keyword evidence="13 16" id="KW-0131">Cell cycle</keyword>
<keyword evidence="14 16" id="KW-0961">Cell wall biogenesis/degradation</keyword>
<dbReference type="Proteomes" id="UP001139263">
    <property type="component" value="Unassembled WGS sequence"/>
</dbReference>
<dbReference type="Pfam" id="PF01565">
    <property type="entry name" value="FAD_binding_4"/>
    <property type="match status" value="1"/>
</dbReference>
<keyword evidence="10 16" id="KW-0133">Cell shape</keyword>
<dbReference type="GO" id="GO:0008762">
    <property type="term" value="F:UDP-N-acetylmuramate dehydrogenase activity"/>
    <property type="evidence" value="ECO:0007669"/>
    <property type="project" value="UniProtKB-UniRule"/>
</dbReference>
<dbReference type="PANTHER" id="PTHR21071">
    <property type="entry name" value="UDP-N-ACETYLENOLPYRUVOYLGLUCOSAMINE REDUCTASE"/>
    <property type="match status" value="1"/>
</dbReference>
<comment type="catalytic activity">
    <reaction evidence="15 16">
        <text>UDP-N-acetyl-alpha-D-muramate + NADP(+) = UDP-N-acetyl-3-O-(1-carboxyvinyl)-alpha-D-glucosamine + NADPH + H(+)</text>
        <dbReference type="Rhea" id="RHEA:12248"/>
        <dbReference type="ChEBI" id="CHEBI:15378"/>
        <dbReference type="ChEBI" id="CHEBI:57783"/>
        <dbReference type="ChEBI" id="CHEBI:58349"/>
        <dbReference type="ChEBI" id="CHEBI:68483"/>
        <dbReference type="ChEBI" id="CHEBI:70757"/>
        <dbReference type="EC" id="1.3.1.98"/>
    </reaction>
</comment>
<keyword evidence="7 16" id="KW-0285">Flavoprotein</keyword>
<dbReference type="Gene3D" id="3.90.78.10">
    <property type="entry name" value="UDP-N-acetylenolpyruvoylglucosamine reductase, C-terminal domain"/>
    <property type="match status" value="1"/>
</dbReference>
<evidence type="ECO:0000256" key="1">
    <source>
        <dbReference type="ARBA" id="ARBA00001974"/>
    </source>
</evidence>
<dbReference type="AlphaFoldDB" id="A0A9X1V4X8"/>
<evidence type="ECO:0000256" key="15">
    <source>
        <dbReference type="ARBA" id="ARBA00048914"/>
    </source>
</evidence>
<gene>
    <name evidence="16 18" type="primary">murB</name>
    <name evidence="18" type="ORF">MM817_00005</name>
</gene>
<evidence type="ECO:0000259" key="17">
    <source>
        <dbReference type="PROSITE" id="PS51387"/>
    </source>
</evidence>
<dbReference type="InterPro" id="IPR011601">
    <property type="entry name" value="MurB_C"/>
</dbReference>
<keyword evidence="8 16" id="KW-0274">FAD</keyword>
<evidence type="ECO:0000256" key="7">
    <source>
        <dbReference type="ARBA" id="ARBA00022630"/>
    </source>
</evidence>